<accession>A0A1T5CYR9</accession>
<reference evidence="3" key="1">
    <citation type="submission" date="2017-02" db="EMBL/GenBank/DDBJ databases">
        <authorList>
            <person name="Varghese N."/>
            <person name="Submissions S."/>
        </authorList>
    </citation>
    <scope>NUCLEOTIDE SEQUENCE [LARGE SCALE GENOMIC DNA]</scope>
    <source>
        <strain evidence="3">ATCC 35199</strain>
    </source>
</reference>
<dbReference type="GO" id="GO:0016853">
    <property type="term" value="F:isomerase activity"/>
    <property type="evidence" value="ECO:0007669"/>
    <property type="project" value="UniProtKB-KW"/>
</dbReference>
<sequence length="321" mass="37724">MKKLINLANFTQTIDKFNEGKESVEDFLKHHNIDAVELMLYEEDIKVSKEIVHGLHLRTWSYWMDFWKGNHEALLHNLISKENIHELYNGSSSKALVDWYKKEFEIAKSLNVRYMVMHIADMDIHDIYTGDYRYTDEEIVSCAVDLINQAFTKDSDILLLFENMWGPGIRFDKPDLMREIYEKVNYKNKGFLFDLSHFALSQDDVYSLDELISSINTALNQMGELRKYIYGMHVSACSLGNSVEKMREGFDYKSPLLSSSLEDRYIHNLITVGKLDVHRPFEDEILKDIIDIISPEFIVYEFLYQSKDTLSDWIKTQNSYL</sequence>
<dbReference type="Proteomes" id="UP000243406">
    <property type="component" value="Unassembled WGS sequence"/>
</dbReference>
<dbReference type="InterPro" id="IPR013022">
    <property type="entry name" value="Xyl_isomerase-like_TIM-brl"/>
</dbReference>
<evidence type="ECO:0000313" key="2">
    <source>
        <dbReference type="EMBL" id="SKB64635.1"/>
    </source>
</evidence>
<dbReference type="RefSeq" id="WP_079590252.1">
    <property type="nucleotide sequence ID" value="NZ_FUYN01000006.1"/>
</dbReference>
<evidence type="ECO:0000259" key="1">
    <source>
        <dbReference type="Pfam" id="PF01261"/>
    </source>
</evidence>
<dbReference type="Gene3D" id="3.20.20.150">
    <property type="entry name" value="Divalent-metal-dependent TIM barrel enzymes"/>
    <property type="match status" value="1"/>
</dbReference>
<gene>
    <name evidence="2" type="ORF">SAMN02745120_2475</name>
</gene>
<keyword evidence="3" id="KW-1185">Reference proteome</keyword>
<dbReference type="EMBL" id="FUYN01000006">
    <property type="protein sequence ID" value="SKB64635.1"/>
    <property type="molecule type" value="Genomic_DNA"/>
</dbReference>
<protein>
    <submittedName>
        <fullName evidence="2">Xylose isomerase-like TIM barrel</fullName>
    </submittedName>
</protein>
<dbReference type="OrthoDB" id="6253202at2"/>
<dbReference type="AlphaFoldDB" id="A0A1T5CYR9"/>
<proteinExistence type="predicted"/>
<dbReference type="SUPFAM" id="SSF51658">
    <property type="entry name" value="Xylose isomerase-like"/>
    <property type="match status" value="1"/>
</dbReference>
<name>A0A1T5CYR9_9FIRM</name>
<keyword evidence="2" id="KW-0413">Isomerase</keyword>
<feature type="domain" description="Xylose isomerase-like TIM barrel" evidence="1">
    <location>
        <begin position="95"/>
        <end position="236"/>
    </location>
</feature>
<organism evidence="2 3">
    <name type="scientific">Acetoanaerobium noterae</name>
    <dbReference type="NCBI Taxonomy" id="745369"/>
    <lineage>
        <taxon>Bacteria</taxon>
        <taxon>Bacillati</taxon>
        <taxon>Bacillota</taxon>
        <taxon>Clostridia</taxon>
        <taxon>Peptostreptococcales</taxon>
        <taxon>Filifactoraceae</taxon>
        <taxon>Acetoanaerobium</taxon>
    </lineage>
</organism>
<dbReference type="InterPro" id="IPR036237">
    <property type="entry name" value="Xyl_isomerase-like_sf"/>
</dbReference>
<dbReference type="Pfam" id="PF01261">
    <property type="entry name" value="AP_endonuc_2"/>
    <property type="match status" value="1"/>
</dbReference>
<evidence type="ECO:0000313" key="3">
    <source>
        <dbReference type="Proteomes" id="UP000243406"/>
    </source>
</evidence>